<name>U1XAM7_ANEAE</name>
<keyword evidence="3" id="KW-1185">Reference proteome</keyword>
<comment type="caution">
    <text evidence="2">The sequence shown here is derived from an EMBL/GenBank/DDBJ whole genome shotgun (WGS) entry which is preliminary data.</text>
</comment>
<protein>
    <submittedName>
        <fullName evidence="2">Ketopantoate reductase PanE/ApbA</fullName>
    </submittedName>
</protein>
<dbReference type="InterPro" id="IPR013332">
    <property type="entry name" value="KPR_N"/>
</dbReference>
<evidence type="ECO:0000259" key="1">
    <source>
        <dbReference type="Pfam" id="PF02558"/>
    </source>
</evidence>
<dbReference type="Gene3D" id="3.40.50.720">
    <property type="entry name" value="NAD(P)-binding Rossmann-like Domain"/>
    <property type="match status" value="1"/>
</dbReference>
<dbReference type="SUPFAM" id="SSF51735">
    <property type="entry name" value="NAD(P)-binding Rossmann-fold domains"/>
    <property type="match status" value="1"/>
</dbReference>
<dbReference type="eggNOG" id="COG1893">
    <property type="taxonomic scope" value="Bacteria"/>
</dbReference>
<dbReference type="STRING" id="649747.HMPREF0083_00297"/>
<dbReference type="EMBL" id="AWSJ01000029">
    <property type="protein sequence ID" value="ERI11603.1"/>
    <property type="molecule type" value="Genomic_DNA"/>
</dbReference>
<evidence type="ECO:0000313" key="3">
    <source>
        <dbReference type="Proteomes" id="UP000016511"/>
    </source>
</evidence>
<accession>U1XAM7</accession>
<evidence type="ECO:0000313" key="2">
    <source>
        <dbReference type="EMBL" id="ERI11603.1"/>
    </source>
</evidence>
<dbReference type="Proteomes" id="UP000016511">
    <property type="component" value="Unassembled WGS sequence"/>
</dbReference>
<dbReference type="AlphaFoldDB" id="U1XAM7"/>
<sequence length="311" mass="35656">MKIMKILIVGTGVIGTLYAHALSGHHEITHFVRENKCNIMNKRTISYDIIDEREDKENMYTIGEYTYKCVVNVECDYDLIIVPVNSYQLNEVLETLIKQAPNANYLLFTLNWDGTKEIDSMLKQEQYIMGYPGGGGTFKGNLLWGNIGQDVKLGAVYKEQKPLLSKTIKMFEECSIIPEIPTNILHALWMHNVGASPIGVGLSKYNDIDRYLKDEKLVETCFKAMSECYSLCERRGVNLSEFPEVEMYNMPFSVIYPMFKNNFEENPIVQRFTAHALLAIDEMKDNFKKILQLGNKMGITMPNMQKLDNLV</sequence>
<dbReference type="HOGENOM" id="CLU_055593_1_0_9"/>
<proteinExistence type="predicted"/>
<reference evidence="2 3" key="1">
    <citation type="submission" date="2013-08" db="EMBL/GenBank/DDBJ databases">
        <authorList>
            <person name="Weinstock G."/>
            <person name="Sodergren E."/>
            <person name="Wylie T."/>
            <person name="Fulton L."/>
            <person name="Fulton R."/>
            <person name="Fronick C."/>
            <person name="O'Laughlin M."/>
            <person name="Godfrey J."/>
            <person name="Miner T."/>
            <person name="Herter B."/>
            <person name="Appelbaum E."/>
            <person name="Cordes M."/>
            <person name="Lek S."/>
            <person name="Wollam A."/>
            <person name="Pepin K.H."/>
            <person name="Palsikar V.B."/>
            <person name="Mitreva M."/>
            <person name="Wilson R.K."/>
        </authorList>
    </citation>
    <scope>NUCLEOTIDE SEQUENCE [LARGE SCALE GENOMIC DNA]</scope>
    <source>
        <strain evidence="2 3">ATCC 12856</strain>
    </source>
</reference>
<dbReference type="Pfam" id="PF02558">
    <property type="entry name" value="ApbA"/>
    <property type="match status" value="1"/>
</dbReference>
<dbReference type="PATRIC" id="fig|649747.3.peg.270"/>
<gene>
    <name evidence="2" type="ORF">HMPREF0083_00297</name>
</gene>
<feature type="domain" description="Ketopantoate reductase N-terminal" evidence="1">
    <location>
        <begin position="6"/>
        <end position="111"/>
    </location>
</feature>
<dbReference type="InterPro" id="IPR036291">
    <property type="entry name" value="NAD(P)-bd_dom_sf"/>
</dbReference>
<organism evidence="2 3">
    <name type="scientific">Aneurinibacillus aneurinilyticus ATCC 12856</name>
    <dbReference type="NCBI Taxonomy" id="649747"/>
    <lineage>
        <taxon>Bacteria</taxon>
        <taxon>Bacillati</taxon>
        <taxon>Bacillota</taxon>
        <taxon>Bacilli</taxon>
        <taxon>Bacillales</taxon>
        <taxon>Paenibacillaceae</taxon>
        <taxon>Aneurinibacillus group</taxon>
        <taxon>Aneurinibacillus</taxon>
    </lineage>
</organism>